<dbReference type="EMBL" id="FQYX01000017">
    <property type="protein sequence ID" value="SHJ33154.1"/>
    <property type="molecule type" value="Genomic_DNA"/>
</dbReference>
<dbReference type="PROSITE" id="PS51257">
    <property type="entry name" value="PROKAR_LIPOPROTEIN"/>
    <property type="match status" value="1"/>
</dbReference>
<evidence type="ECO:0000256" key="4">
    <source>
        <dbReference type="ARBA" id="ARBA00023136"/>
    </source>
</evidence>
<reference evidence="8 9" key="1">
    <citation type="submission" date="2016-11" db="EMBL/GenBank/DDBJ databases">
        <authorList>
            <person name="Jaros S."/>
            <person name="Januszkiewicz K."/>
            <person name="Wedrychowicz H."/>
        </authorList>
    </citation>
    <scope>NUCLEOTIDE SEQUENCE [LARGE SCALE GENOMIC DNA]</scope>
    <source>
        <strain evidence="8 9">CGMCC 1.8863</strain>
    </source>
</reference>
<dbReference type="SUPFAM" id="SSF48452">
    <property type="entry name" value="TPR-like"/>
    <property type="match status" value="1"/>
</dbReference>
<evidence type="ECO:0000313" key="9">
    <source>
        <dbReference type="Proteomes" id="UP000184231"/>
    </source>
</evidence>
<evidence type="ECO:0000256" key="3">
    <source>
        <dbReference type="ARBA" id="ARBA00022729"/>
    </source>
</evidence>
<evidence type="ECO:0000256" key="5">
    <source>
        <dbReference type="ARBA" id="ARBA00023237"/>
    </source>
</evidence>
<dbReference type="Proteomes" id="UP000184231">
    <property type="component" value="Unassembled WGS sequence"/>
</dbReference>
<dbReference type="Gene3D" id="1.25.40.390">
    <property type="match status" value="1"/>
</dbReference>
<feature type="domain" description="RagB/SusD" evidence="6">
    <location>
        <begin position="312"/>
        <end position="625"/>
    </location>
</feature>
<organism evidence="8 9">
    <name type="scientific">Arenibacter nanhaiticus</name>
    <dbReference type="NCBI Taxonomy" id="558155"/>
    <lineage>
        <taxon>Bacteria</taxon>
        <taxon>Pseudomonadati</taxon>
        <taxon>Bacteroidota</taxon>
        <taxon>Flavobacteriia</taxon>
        <taxon>Flavobacteriales</taxon>
        <taxon>Flavobacteriaceae</taxon>
        <taxon>Arenibacter</taxon>
    </lineage>
</organism>
<comment type="subcellular location">
    <subcellularLocation>
        <location evidence="1">Cell outer membrane</location>
    </subcellularLocation>
</comment>
<dbReference type="STRING" id="558155.SAMN04487911_11776"/>
<keyword evidence="5" id="KW-0998">Cell outer membrane</keyword>
<evidence type="ECO:0000256" key="2">
    <source>
        <dbReference type="ARBA" id="ARBA00006275"/>
    </source>
</evidence>
<sequence>MRNYKYVFVFLLAWMVSSCEEDYLDIVPDNLATIELAFANRYNTENFLYNCYGYLPSPGDVNDNPALKGGDETWFPEAIKGYNGPTMAQGFQNINNPRFDKWNGGLYEGIRKCNIFLDNVDEVPGLDQYLKDKWKAEVKFLKAYYHFYLVKMYGPIIIVDDAVEVSASTEAVRSERNTLEESFEYIVGLMDEAIEFLPETLQYEDEELGRITKPAAAAIKARVLMTYASPLFNGNTVYSGLTNSEGAALFPLEYDASKWERAALAAKEAIEISEAAGVALYTKDDYQDPFDQNDTTILKAALRGRVTERWNKEIIWGHTGNVNGLQSEAMPRLYGYTTNPVASRHAPTLRVAEMYYSENGVPIDEDVTYNYANRYKTKSATSKDRFHVEPGQKTAILNFNRETRFYADLSFDRGTWFGNGRELDTDPWYVHGRKGEFASVFEISQYSVTGYWPKKLVNLKTTVKNGTSFSPNRYAFPIIRLADLYLYYAEALNEVKAAPDAEVYQYIDAIRERAGLNGVVESWRDFSLEPNKPTTKEGMREIIQRERMIELAFEGPRFWDLRRWKLAEVYMNKPIKGWSVLGQSVEDYYNVRILYTPSFTTKDYLWPIRESELINNPSLEQNIGW</sequence>
<dbReference type="InterPro" id="IPR011990">
    <property type="entry name" value="TPR-like_helical_dom_sf"/>
</dbReference>
<evidence type="ECO:0000259" key="7">
    <source>
        <dbReference type="Pfam" id="PF14322"/>
    </source>
</evidence>
<accession>A0A1M6IFA0</accession>
<protein>
    <submittedName>
        <fullName evidence="8">Starch-binding associating with outer membrane</fullName>
    </submittedName>
</protein>
<keyword evidence="9" id="KW-1185">Reference proteome</keyword>
<name>A0A1M6IFA0_9FLAO</name>
<comment type="similarity">
    <text evidence="2">Belongs to the SusD family.</text>
</comment>
<evidence type="ECO:0000259" key="6">
    <source>
        <dbReference type="Pfam" id="PF07980"/>
    </source>
</evidence>
<gene>
    <name evidence="8" type="ORF">SAMN04487911_11776</name>
</gene>
<dbReference type="GO" id="GO:0009279">
    <property type="term" value="C:cell outer membrane"/>
    <property type="evidence" value="ECO:0007669"/>
    <property type="project" value="UniProtKB-SubCell"/>
</dbReference>
<keyword evidence="4" id="KW-0472">Membrane</keyword>
<dbReference type="Pfam" id="PF14322">
    <property type="entry name" value="SusD-like_3"/>
    <property type="match status" value="1"/>
</dbReference>
<dbReference type="Pfam" id="PF07980">
    <property type="entry name" value="SusD_RagB"/>
    <property type="match status" value="1"/>
</dbReference>
<feature type="domain" description="SusD-like N-terminal" evidence="7">
    <location>
        <begin position="98"/>
        <end position="223"/>
    </location>
</feature>
<dbReference type="InterPro" id="IPR012944">
    <property type="entry name" value="SusD_RagB_dom"/>
</dbReference>
<proteinExistence type="inferred from homology"/>
<evidence type="ECO:0000313" key="8">
    <source>
        <dbReference type="EMBL" id="SHJ33154.1"/>
    </source>
</evidence>
<keyword evidence="3" id="KW-0732">Signal</keyword>
<evidence type="ECO:0000256" key="1">
    <source>
        <dbReference type="ARBA" id="ARBA00004442"/>
    </source>
</evidence>
<dbReference type="AlphaFoldDB" id="A0A1M6IFA0"/>
<dbReference type="RefSeq" id="WP_072764861.1">
    <property type="nucleotide sequence ID" value="NZ_FQYX01000017.1"/>
</dbReference>
<dbReference type="InterPro" id="IPR033985">
    <property type="entry name" value="SusD-like_N"/>
</dbReference>